<evidence type="ECO:0000256" key="1">
    <source>
        <dbReference type="ARBA" id="ARBA00022801"/>
    </source>
</evidence>
<evidence type="ECO:0000259" key="2">
    <source>
        <dbReference type="Pfam" id="PF00326"/>
    </source>
</evidence>
<organism evidence="3 4">
    <name type="scientific">Corynebacterium falsenii</name>
    <dbReference type="NCBI Taxonomy" id="108486"/>
    <lineage>
        <taxon>Bacteria</taxon>
        <taxon>Bacillati</taxon>
        <taxon>Actinomycetota</taxon>
        <taxon>Actinomycetes</taxon>
        <taxon>Mycobacteriales</taxon>
        <taxon>Corynebacteriaceae</taxon>
        <taxon>Corynebacterium</taxon>
    </lineage>
</organism>
<dbReference type="OrthoDB" id="128799at2"/>
<protein>
    <submittedName>
        <fullName evidence="3">S9 family peptidase</fullName>
    </submittedName>
</protein>
<evidence type="ECO:0000313" key="4">
    <source>
        <dbReference type="Proteomes" id="UP000285278"/>
    </source>
</evidence>
<feature type="domain" description="Peptidase S9 prolyl oligopeptidase catalytic" evidence="2">
    <location>
        <begin position="400"/>
        <end position="598"/>
    </location>
</feature>
<dbReference type="EMBL" id="QXJK01000001">
    <property type="protein sequence ID" value="RIX36810.1"/>
    <property type="molecule type" value="Genomic_DNA"/>
</dbReference>
<dbReference type="GO" id="GO:0006508">
    <property type="term" value="P:proteolysis"/>
    <property type="evidence" value="ECO:0007669"/>
    <property type="project" value="InterPro"/>
</dbReference>
<dbReference type="SUPFAM" id="SSF82171">
    <property type="entry name" value="DPP6 N-terminal domain-like"/>
    <property type="match status" value="1"/>
</dbReference>
<dbReference type="InterPro" id="IPR001375">
    <property type="entry name" value="Peptidase_S9_cat"/>
</dbReference>
<comment type="caution">
    <text evidence="3">The sequence shown here is derived from an EMBL/GenBank/DDBJ whole genome shotgun (WGS) entry which is preliminary data.</text>
</comment>
<dbReference type="GO" id="GO:0004252">
    <property type="term" value="F:serine-type endopeptidase activity"/>
    <property type="evidence" value="ECO:0007669"/>
    <property type="project" value="TreeGrafter"/>
</dbReference>
<keyword evidence="1" id="KW-0378">Hydrolase</keyword>
<dbReference type="InterPro" id="IPR029058">
    <property type="entry name" value="AB_hydrolase_fold"/>
</dbReference>
<reference evidence="3 4" key="1">
    <citation type="submission" date="2018-09" db="EMBL/GenBank/DDBJ databases">
        <title>Optimization and identification of Corynebacterium falsenii FN1-14 from fish paste.</title>
        <authorList>
            <person name="Daroonpunt R."/>
            <person name="Tanasupawat S."/>
        </authorList>
    </citation>
    <scope>NUCLEOTIDE SEQUENCE [LARGE SCALE GENOMIC DNA]</scope>
    <source>
        <strain evidence="3 4">FN1-14</strain>
    </source>
</reference>
<dbReference type="PANTHER" id="PTHR42776">
    <property type="entry name" value="SERINE PEPTIDASE S9 FAMILY MEMBER"/>
    <property type="match status" value="1"/>
</dbReference>
<evidence type="ECO:0000313" key="3">
    <source>
        <dbReference type="EMBL" id="RIX36810.1"/>
    </source>
</evidence>
<accession>A0A418Q9W9</accession>
<dbReference type="Pfam" id="PF00326">
    <property type="entry name" value="Peptidase_S9"/>
    <property type="match status" value="1"/>
</dbReference>
<dbReference type="Proteomes" id="UP000285278">
    <property type="component" value="Unassembled WGS sequence"/>
</dbReference>
<dbReference type="AlphaFoldDB" id="A0A418Q9W9"/>
<gene>
    <name evidence="3" type="ORF">D3M95_00960</name>
</gene>
<dbReference type="PANTHER" id="PTHR42776:SF27">
    <property type="entry name" value="DIPEPTIDYL PEPTIDASE FAMILY MEMBER 6"/>
    <property type="match status" value="1"/>
</dbReference>
<proteinExistence type="predicted"/>
<name>A0A418Q9W9_9CORY</name>
<dbReference type="Gene3D" id="3.40.50.1820">
    <property type="entry name" value="alpha/beta hydrolase"/>
    <property type="match status" value="1"/>
</dbReference>
<dbReference type="STRING" id="1451189.CFAL_09325"/>
<keyword evidence="4" id="KW-1185">Reference proteome</keyword>
<sequence>MRHSSAPSIAPNGTAIAYIVRDGGYPYVVQAQLTDSGVEEERPVQLPVEGPALRVLHSPDAQWIACEVSPKGSEKLETFTVSTDPAVPGATALRTTFDAKTTLVEWDGQNLAMDAVASDGMAEARLVNPNSSRYQVMDRRLDSLLVASEAGYCLMRVGPRGNRELLLVTPSGRWIPLLPPEPGAATEVGRILPIVDDHLVVLVVTDHGGDRKRIMRLVVELNSATGAYPVRTECEELISSPEADVDEFVISEDLSTAAVLWNQGGVSQLELLSLGENQRVQVRRAIELPGMVAAHLSITDDGSLLALTVEGPNLPPTVEVLRIEAGRVEPVDAARSERLEERSRLGAVPELVRYTARDGLELSGWLYLPPKPAPKRPVYVHLHGGPEGQSRPSNHDVLTALVDAGITVFTPNIRGSKGNGRSFSHADDRYGRFAAVDDVADSVHFLLDADLTSPDQVVVGGRSYGGFLAALVGVRHPHVCTGIIDACGMTSFETYFESTEPWLASAASPKYGYPMHDAELLMEISPLYRADQIKAKMLLIHGENDTNVPVQESLQFREALVASGNEPELLIVPGEGHQFVKPESRELIAETMLNFFARLGCIPERDN</sequence>
<dbReference type="RefSeq" id="WP_119664138.1">
    <property type="nucleotide sequence ID" value="NZ_QXJK01000001.1"/>
</dbReference>
<dbReference type="SUPFAM" id="SSF53474">
    <property type="entry name" value="alpha/beta-Hydrolases"/>
    <property type="match status" value="1"/>
</dbReference>